<name>A0A1I7ZH05_9BILA</name>
<sequence length="108" mass="12384">MLRLALRRRQFKLTNDTIMRRYRDIAPGPREKLRCSSRCRASPHKLKCKIVNEENWVARELLLWRGSSLERSSSKSSCSGTATFLSSTERCDQSSANCDVYIFAAPNV</sequence>
<proteinExistence type="predicted"/>
<dbReference type="Proteomes" id="UP000095287">
    <property type="component" value="Unplaced"/>
</dbReference>
<evidence type="ECO:0000313" key="2">
    <source>
        <dbReference type="WBParaSite" id="L893_g26453.t1"/>
    </source>
</evidence>
<dbReference type="WBParaSite" id="L893_g26453.t1">
    <property type="protein sequence ID" value="L893_g26453.t1"/>
    <property type="gene ID" value="L893_g26453"/>
</dbReference>
<keyword evidence="1" id="KW-1185">Reference proteome</keyword>
<organism evidence="1 2">
    <name type="scientific">Steinernema glaseri</name>
    <dbReference type="NCBI Taxonomy" id="37863"/>
    <lineage>
        <taxon>Eukaryota</taxon>
        <taxon>Metazoa</taxon>
        <taxon>Ecdysozoa</taxon>
        <taxon>Nematoda</taxon>
        <taxon>Chromadorea</taxon>
        <taxon>Rhabditida</taxon>
        <taxon>Tylenchina</taxon>
        <taxon>Panagrolaimomorpha</taxon>
        <taxon>Strongyloidoidea</taxon>
        <taxon>Steinernematidae</taxon>
        <taxon>Steinernema</taxon>
    </lineage>
</organism>
<accession>A0A1I7ZH05</accession>
<reference evidence="2" key="1">
    <citation type="submission" date="2016-11" db="UniProtKB">
        <authorList>
            <consortium name="WormBaseParasite"/>
        </authorList>
    </citation>
    <scope>IDENTIFICATION</scope>
</reference>
<protein>
    <submittedName>
        <fullName evidence="2">HTH_Tnp_Tc3_1 domain-containing protein</fullName>
    </submittedName>
</protein>
<evidence type="ECO:0000313" key="1">
    <source>
        <dbReference type="Proteomes" id="UP000095287"/>
    </source>
</evidence>
<dbReference type="AlphaFoldDB" id="A0A1I7ZH05"/>